<sequence length="328" mass="34960">MQVGNPRRILAVSLEGQADHLRRVVKDLTGSTPQPTSASLAGTTHTLPLKTQYYTASVPVWLDLMASPSEWAASFLSDEAAEVLAVLGGLILIFALPGPPAQSTAVMAAEPVREAIAQMGQVVSKGLGGWEWDGVRLAIGVGDTASDADTEEWDELCAEAGLEFVQLGASQPALNTFGEKTGIARVKEALESNDWAQDDAEEDVSEFGDFQDQKEHLDAETLDFGYDAADYEGLKRAIWEAGAKDGAVAGETSASASGNLPRTAPSRDVLQGDGGDVEAGEDEEDKEVVAMDNMMRKLQAVREAGEGLPEAQRRRMAARAVQEVMKEL</sequence>
<keyword evidence="3" id="KW-1185">Reference proteome</keyword>
<feature type="compositionally biased region" description="Acidic residues" evidence="1">
    <location>
        <begin position="275"/>
        <end position="286"/>
    </location>
</feature>
<dbReference type="EMBL" id="CP031388">
    <property type="protein sequence ID" value="QPH03856.1"/>
    <property type="molecule type" value="Genomic_DNA"/>
</dbReference>
<accession>A0A7S9PWE7</accession>
<dbReference type="OrthoDB" id="10261384at2759"/>
<dbReference type="GO" id="GO:0016192">
    <property type="term" value="P:vesicle-mediated transport"/>
    <property type="evidence" value="ECO:0007669"/>
    <property type="project" value="InterPro"/>
</dbReference>
<dbReference type="PANTHER" id="PTHR28043">
    <property type="entry name" value="INCREASED RECOMBINATION CENTERS PROTEIN 6"/>
    <property type="match status" value="1"/>
</dbReference>
<dbReference type="Pfam" id="PF10199">
    <property type="entry name" value="Adaptin_binding"/>
    <property type="match status" value="1"/>
</dbReference>
<evidence type="ECO:0000313" key="2">
    <source>
        <dbReference type="EMBL" id="QPH03856.1"/>
    </source>
</evidence>
<dbReference type="Gene3D" id="3.40.50.11960">
    <property type="match status" value="1"/>
</dbReference>
<evidence type="ECO:0000313" key="3">
    <source>
        <dbReference type="Proteomes" id="UP000594364"/>
    </source>
</evidence>
<gene>
    <name evidence="2" type="ORF">C2857_000245</name>
</gene>
<dbReference type="InterPro" id="IPR034627">
    <property type="entry name" value="Irc6"/>
</dbReference>
<organism evidence="2 3">
    <name type="scientific">Epichloe festucae (strain Fl1)</name>
    <dbReference type="NCBI Taxonomy" id="877507"/>
    <lineage>
        <taxon>Eukaryota</taxon>
        <taxon>Fungi</taxon>
        <taxon>Dikarya</taxon>
        <taxon>Ascomycota</taxon>
        <taxon>Pezizomycotina</taxon>
        <taxon>Sordariomycetes</taxon>
        <taxon>Hypocreomycetidae</taxon>
        <taxon>Hypocreales</taxon>
        <taxon>Clavicipitaceae</taxon>
        <taxon>Epichloe</taxon>
    </lineage>
</organism>
<proteinExistence type="predicted"/>
<dbReference type="Proteomes" id="UP000594364">
    <property type="component" value="Chromosome 4"/>
</dbReference>
<dbReference type="AlphaFoldDB" id="A0A7S9PWE7"/>
<dbReference type="GO" id="GO:0030674">
    <property type="term" value="F:protein-macromolecule adaptor activity"/>
    <property type="evidence" value="ECO:0007669"/>
    <property type="project" value="TreeGrafter"/>
</dbReference>
<evidence type="ECO:0000256" key="1">
    <source>
        <dbReference type="SAM" id="MobiDB-lite"/>
    </source>
</evidence>
<feature type="region of interest" description="Disordered" evidence="1">
    <location>
        <begin position="250"/>
        <end position="287"/>
    </location>
</feature>
<protein>
    <recommendedName>
        <fullName evidence="4">Alpha and gamma adaptin binding protein p34</fullName>
    </recommendedName>
</protein>
<evidence type="ECO:0008006" key="4">
    <source>
        <dbReference type="Google" id="ProtNLM"/>
    </source>
</evidence>
<name>A0A7S9PWE7_EPIFF</name>
<reference evidence="2 3" key="1">
    <citation type="journal article" date="2018" name="PLoS Genet.">
        <title>Repeat elements organise 3D genome structure and mediate transcription in the filamentous fungus Epichloe festucae.</title>
        <authorList>
            <person name="Winter D.J."/>
            <person name="Ganley A.R.D."/>
            <person name="Young C.A."/>
            <person name="Liachko I."/>
            <person name="Schardl C.L."/>
            <person name="Dupont P.Y."/>
            <person name="Berry D."/>
            <person name="Ram A."/>
            <person name="Scott B."/>
            <person name="Cox M.P."/>
        </authorList>
    </citation>
    <scope>NUCLEOTIDE SEQUENCE [LARGE SCALE GENOMIC DNA]</scope>
    <source>
        <strain evidence="2 3">Fl1</strain>
    </source>
</reference>
<dbReference type="PANTHER" id="PTHR28043:SF1">
    <property type="entry name" value="INCREASED RECOMBINATION CENTERS PROTEIN 6"/>
    <property type="match status" value="1"/>
</dbReference>